<sequence>MKKSLLLLGLLSMGLTFVSCGDDNKGNGTAQTNDEKIIAEIDAEDTVEYTSARAKAWGNYMRVVGNLLVKDATTLYNDWAVSFNGGASYGSQFKGLKLKGLTTSLACVEQVLDGMSDIANEVGEAKIGDPYKLYTTKYPDKKSMRAGLYAVESWYSWHSRLDYSNNILSIRNAYYGVYDKNIGSMSKTPAANSMYKVVEAKNPGLHTQVVAAIDAAIKAIQDIPQPFRNHINSAESVKAQTACATLQSLLSKELKTFFSEKANTEAELAPVVAQVVDAVILPTYKDLLDLNTNLYKKVVAFEEKPSNAAFAACCEAWIAARQPWESSEAFLFGPVSDKGLDPNMDTWPLDQDGIMNVLKSQKWADLEWTGEFNEDDASIGASQALRGFHTLEFLIFKNGKARTIR</sequence>
<feature type="domain" description="Imelysin-like" evidence="4">
    <location>
        <begin position="56"/>
        <end position="251"/>
    </location>
</feature>
<dbReference type="PROSITE" id="PS51257">
    <property type="entry name" value="PROKAR_LIPOPROTEIN"/>
    <property type="match status" value="1"/>
</dbReference>
<keyword evidence="2 3" id="KW-0732">Signal</keyword>
<keyword evidence="6" id="KW-1185">Reference proteome</keyword>
<feature type="signal peptide" evidence="3">
    <location>
        <begin position="1"/>
        <end position="21"/>
    </location>
</feature>
<reference evidence="5 6" key="1">
    <citation type="submission" date="2024-09" db="EMBL/GenBank/DDBJ databases">
        <authorList>
            <person name="Sun Q."/>
            <person name="Mori K."/>
        </authorList>
    </citation>
    <scope>NUCLEOTIDE SEQUENCE [LARGE SCALE GENOMIC DNA]</scope>
    <source>
        <strain evidence="5 6">ATCC 51272</strain>
    </source>
</reference>
<feature type="chain" id="PRO_5046240556" evidence="3">
    <location>
        <begin position="22"/>
        <end position="405"/>
    </location>
</feature>
<evidence type="ECO:0000313" key="5">
    <source>
        <dbReference type="EMBL" id="MFB9896939.1"/>
    </source>
</evidence>
<gene>
    <name evidence="5" type="ORF">ACFFK8_03685</name>
</gene>
<dbReference type="InterPro" id="IPR018976">
    <property type="entry name" value="Imelysin-like"/>
</dbReference>
<evidence type="ECO:0000256" key="2">
    <source>
        <dbReference type="ARBA" id="ARBA00022729"/>
    </source>
</evidence>
<dbReference type="RefSeq" id="WP_027951876.1">
    <property type="nucleotide sequence ID" value="NZ_JADU01000008.1"/>
</dbReference>
<comment type="subcellular location">
    <subcellularLocation>
        <location evidence="1">Cell envelope</location>
    </subcellularLocation>
</comment>
<proteinExistence type="predicted"/>
<dbReference type="Proteomes" id="UP001589688">
    <property type="component" value="Unassembled WGS sequence"/>
</dbReference>
<dbReference type="Gene3D" id="1.20.1420.20">
    <property type="entry name" value="M75 peptidase, HXXE motif"/>
    <property type="match status" value="2"/>
</dbReference>
<accession>A0ABV5ZHT6</accession>
<dbReference type="InterPro" id="IPR038352">
    <property type="entry name" value="Imelysin_sf"/>
</dbReference>
<organism evidence="5 6">
    <name type="scientific">Hallella seregens ATCC 51272</name>
    <dbReference type="NCBI Taxonomy" id="1336250"/>
    <lineage>
        <taxon>Bacteria</taxon>
        <taxon>Pseudomonadati</taxon>
        <taxon>Bacteroidota</taxon>
        <taxon>Bacteroidia</taxon>
        <taxon>Bacteroidales</taxon>
        <taxon>Prevotellaceae</taxon>
        <taxon>Hallella</taxon>
    </lineage>
</organism>
<comment type="caution">
    <text evidence="5">The sequence shown here is derived from an EMBL/GenBank/DDBJ whole genome shotgun (WGS) entry which is preliminary data.</text>
</comment>
<protein>
    <submittedName>
        <fullName evidence="5">Imelysin family protein</fullName>
    </submittedName>
</protein>
<evidence type="ECO:0000259" key="4">
    <source>
        <dbReference type="Pfam" id="PF09375"/>
    </source>
</evidence>
<dbReference type="EMBL" id="JBHLZF010000001">
    <property type="protein sequence ID" value="MFB9896939.1"/>
    <property type="molecule type" value="Genomic_DNA"/>
</dbReference>
<evidence type="ECO:0000256" key="3">
    <source>
        <dbReference type="SAM" id="SignalP"/>
    </source>
</evidence>
<name>A0ABV5ZHT6_9BACT</name>
<dbReference type="Pfam" id="PF09375">
    <property type="entry name" value="Peptidase_M75"/>
    <property type="match status" value="2"/>
</dbReference>
<dbReference type="CDD" id="cd14661">
    <property type="entry name" value="Imelysin_like_PIBO"/>
    <property type="match status" value="1"/>
</dbReference>
<evidence type="ECO:0000313" key="6">
    <source>
        <dbReference type="Proteomes" id="UP001589688"/>
    </source>
</evidence>
<feature type="domain" description="Imelysin-like" evidence="4">
    <location>
        <begin position="280"/>
        <end position="400"/>
    </location>
</feature>
<evidence type="ECO:0000256" key="1">
    <source>
        <dbReference type="ARBA" id="ARBA00004196"/>
    </source>
</evidence>